<dbReference type="PANTHER" id="PTHR33447">
    <property type="entry name" value="GLUTATHIONE GAMMA-GLUTAMYLCYSTEINYLTRANSFERASE"/>
    <property type="match status" value="1"/>
</dbReference>
<dbReference type="AlphaFoldDB" id="A0A915CFV7"/>
<dbReference type="WBParaSite" id="PgR139_g005_t04">
    <property type="protein sequence ID" value="PgR139_g005_t04"/>
    <property type="gene ID" value="PgR139_g005"/>
</dbReference>
<evidence type="ECO:0000313" key="6">
    <source>
        <dbReference type="Proteomes" id="UP000887569"/>
    </source>
</evidence>
<evidence type="ECO:0000256" key="1">
    <source>
        <dbReference type="ARBA" id="ARBA00012468"/>
    </source>
</evidence>
<reference evidence="7 8" key="1">
    <citation type="submission" date="2022-11" db="UniProtKB">
        <authorList>
            <consortium name="WormBaseParasite"/>
        </authorList>
    </citation>
    <scope>IDENTIFICATION</scope>
</reference>
<evidence type="ECO:0000313" key="7">
    <source>
        <dbReference type="WBParaSite" id="PgR139_g005_t01"/>
    </source>
</evidence>
<accession>A0A915CFV7</accession>
<dbReference type="GO" id="GO:0010273">
    <property type="term" value="P:detoxification of copper ion"/>
    <property type="evidence" value="ECO:0007669"/>
    <property type="project" value="TreeGrafter"/>
</dbReference>
<evidence type="ECO:0000256" key="3">
    <source>
        <dbReference type="ARBA" id="ARBA00022679"/>
    </source>
</evidence>
<dbReference type="WBParaSite" id="PgR139_g005_t03">
    <property type="protein sequence ID" value="PgR139_g005_t03"/>
    <property type="gene ID" value="PgR139_g005"/>
</dbReference>
<dbReference type="Proteomes" id="UP000887569">
    <property type="component" value="Unplaced"/>
</dbReference>
<dbReference type="InterPro" id="IPR038156">
    <property type="entry name" value="PCS_N_sf"/>
</dbReference>
<evidence type="ECO:0000256" key="2">
    <source>
        <dbReference type="ARBA" id="ARBA00022539"/>
    </source>
</evidence>
<name>A0A915CFV7_PARUN</name>
<dbReference type="WBParaSite" id="PgR139_g005_t01">
    <property type="protein sequence ID" value="PgR139_g005_t01"/>
    <property type="gene ID" value="PgR139_g005"/>
</dbReference>
<dbReference type="WBParaSite" id="PgR139_g005_t02">
    <property type="protein sequence ID" value="PgR139_g005_t02"/>
    <property type="gene ID" value="PgR139_g005"/>
</dbReference>
<evidence type="ECO:0000313" key="9">
    <source>
        <dbReference type="WBParaSite" id="PgR139_g005_t03"/>
    </source>
</evidence>
<sequence>MEVKSSTVNFYRRPLPSSCVAFASETGKTLFKESLLAGDANIYFKLASQFLTQDEPAYCGLSTLVMVLNALDVDPYRIWKAPWRFYHESMLDCCLPLEVIKKKGITLTQFSCLASCNRLYVDLKYANSSDDFLITFREDVQKCVRSEDSVLVVSYNRQRLGQTGMGHFSPLGAFHKDTDRVLIMDVARFKYPPHWVHLSTLRDAMLTVDQDTGKPRGYMVIKLRDYTKPLILFYLKADIDSHKTEFVQTLKEWQQFLVASKLPDEEEELKLMCSTFERLFANYAACKMRGRCGDEADCCMAKEMSACCHNVCLHVRSTIFIKYITSPAVVALLLAWPLEEISDRAIALKKLIANAIKNFDFCSDNEIGLLRTQIEVISAECTESDASKRTNSVFNETYTDGWRTKRN</sequence>
<dbReference type="PANTHER" id="PTHR33447:SF2">
    <property type="entry name" value="GLUTATHIONE GAMMA-GLUTAMYLCYSTEINYLTRANSFERASE"/>
    <property type="match status" value="1"/>
</dbReference>
<dbReference type="Gene3D" id="3.90.70.30">
    <property type="entry name" value="Phytochelatin synthase, N-terminal domain"/>
    <property type="match status" value="1"/>
</dbReference>
<dbReference type="InterPro" id="IPR038765">
    <property type="entry name" value="Papain-like_cys_pep_sf"/>
</dbReference>
<evidence type="ECO:0000259" key="5">
    <source>
        <dbReference type="PROSITE" id="PS51443"/>
    </source>
</evidence>
<evidence type="ECO:0000256" key="4">
    <source>
        <dbReference type="ARBA" id="ARBA00022723"/>
    </source>
</evidence>
<proteinExistence type="predicted"/>
<keyword evidence="6" id="KW-1185">Reference proteome</keyword>
<dbReference type="GO" id="GO:0098849">
    <property type="term" value="P:cellular detoxification of cadmium ion"/>
    <property type="evidence" value="ECO:0007669"/>
    <property type="project" value="TreeGrafter"/>
</dbReference>
<dbReference type="Pfam" id="PF05023">
    <property type="entry name" value="Phytochelatin"/>
    <property type="match status" value="1"/>
</dbReference>
<keyword evidence="3" id="KW-0808">Transferase</keyword>
<feature type="domain" description="Peptidase C83" evidence="5">
    <location>
        <begin position="5"/>
        <end position="226"/>
    </location>
</feature>
<keyword evidence="4" id="KW-0479">Metal-binding</keyword>
<dbReference type="GO" id="GO:0046938">
    <property type="term" value="P:phytochelatin biosynthetic process"/>
    <property type="evidence" value="ECO:0007669"/>
    <property type="project" value="InterPro"/>
</dbReference>
<keyword evidence="2" id="KW-0104">Cadmium</keyword>
<dbReference type="InterPro" id="IPR040409">
    <property type="entry name" value="PCS-like"/>
</dbReference>
<dbReference type="PROSITE" id="PS51443">
    <property type="entry name" value="PCS"/>
    <property type="match status" value="1"/>
</dbReference>
<dbReference type="SUPFAM" id="SSF54001">
    <property type="entry name" value="Cysteine proteinases"/>
    <property type="match status" value="1"/>
</dbReference>
<dbReference type="EC" id="2.3.2.15" evidence="1"/>
<dbReference type="GO" id="GO:0016756">
    <property type="term" value="F:glutathione gamma-glutamylcysteinyltransferase activity"/>
    <property type="evidence" value="ECO:0007669"/>
    <property type="project" value="UniProtKB-EC"/>
</dbReference>
<dbReference type="InterPro" id="IPR007719">
    <property type="entry name" value="PCS_N"/>
</dbReference>
<organism evidence="6 9">
    <name type="scientific">Parascaris univalens</name>
    <name type="common">Nematode worm</name>
    <dbReference type="NCBI Taxonomy" id="6257"/>
    <lineage>
        <taxon>Eukaryota</taxon>
        <taxon>Metazoa</taxon>
        <taxon>Ecdysozoa</taxon>
        <taxon>Nematoda</taxon>
        <taxon>Chromadorea</taxon>
        <taxon>Rhabditida</taxon>
        <taxon>Spirurina</taxon>
        <taxon>Ascaridomorpha</taxon>
        <taxon>Ascaridoidea</taxon>
        <taxon>Ascarididae</taxon>
        <taxon>Parascaris</taxon>
    </lineage>
</organism>
<dbReference type="GO" id="GO:0046872">
    <property type="term" value="F:metal ion binding"/>
    <property type="evidence" value="ECO:0007669"/>
    <property type="project" value="UniProtKB-KW"/>
</dbReference>
<evidence type="ECO:0000313" key="8">
    <source>
        <dbReference type="WBParaSite" id="PgR139_g005_t02"/>
    </source>
</evidence>
<dbReference type="FunFam" id="3.90.70.30:FF:000001">
    <property type="entry name" value="Glutathione gamma-glutamylcysteinyltransferase 1"/>
    <property type="match status" value="1"/>
</dbReference>
<protein>
    <recommendedName>
        <fullName evidence="1">glutathione gamma-glutamylcysteinyltransferase</fullName>
        <ecNumber evidence="1">2.3.2.15</ecNumber>
    </recommendedName>
</protein>